<accession>A0ABD1H1R4</accession>
<comment type="caution">
    <text evidence="1">The sequence shown here is derived from an EMBL/GenBank/DDBJ whole genome shotgun (WGS) entry which is preliminary data.</text>
</comment>
<evidence type="ECO:0000313" key="1">
    <source>
        <dbReference type="EMBL" id="KAL1549935.1"/>
    </source>
</evidence>
<evidence type="ECO:0000313" key="2">
    <source>
        <dbReference type="Proteomes" id="UP001567538"/>
    </source>
</evidence>
<reference evidence="1 2" key="1">
    <citation type="submission" date="2024-06" db="EMBL/GenBank/DDBJ databases">
        <title>A chromosome level genome sequence of Diviner's sage (Salvia divinorum).</title>
        <authorList>
            <person name="Ford S.A."/>
            <person name="Ro D.-K."/>
            <person name="Ness R.W."/>
            <person name="Phillips M.A."/>
        </authorList>
    </citation>
    <scope>NUCLEOTIDE SEQUENCE [LARGE SCALE GENOMIC DNA]</scope>
    <source>
        <strain evidence="1">SAF-2024a</strain>
        <tissue evidence="1">Leaf</tissue>
    </source>
</reference>
<proteinExistence type="predicted"/>
<keyword evidence="2" id="KW-1185">Reference proteome</keyword>
<dbReference type="AlphaFoldDB" id="A0ABD1H1R4"/>
<protein>
    <submittedName>
        <fullName evidence="1">Uncharacterized protein</fullName>
    </submittedName>
</protein>
<gene>
    <name evidence="1" type="ORF">AAHA92_17958</name>
</gene>
<dbReference type="EMBL" id="JBEAFC010000007">
    <property type="protein sequence ID" value="KAL1549935.1"/>
    <property type="molecule type" value="Genomic_DNA"/>
</dbReference>
<organism evidence="1 2">
    <name type="scientific">Salvia divinorum</name>
    <name type="common">Maria pastora</name>
    <name type="synonym">Diviner's sage</name>
    <dbReference type="NCBI Taxonomy" id="28513"/>
    <lineage>
        <taxon>Eukaryota</taxon>
        <taxon>Viridiplantae</taxon>
        <taxon>Streptophyta</taxon>
        <taxon>Embryophyta</taxon>
        <taxon>Tracheophyta</taxon>
        <taxon>Spermatophyta</taxon>
        <taxon>Magnoliopsida</taxon>
        <taxon>eudicotyledons</taxon>
        <taxon>Gunneridae</taxon>
        <taxon>Pentapetalae</taxon>
        <taxon>asterids</taxon>
        <taxon>lamiids</taxon>
        <taxon>Lamiales</taxon>
        <taxon>Lamiaceae</taxon>
        <taxon>Nepetoideae</taxon>
        <taxon>Mentheae</taxon>
        <taxon>Salviinae</taxon>
        <taxon>Salvia</taxon>
        <taxon>Salvia subgen. Calosphace</taxon>
    </lineage>
</organism>
<name>A0ABD1H1R4_SALDI</name>
<sequence length="131" mass="13943">MPALSSPRPHAATAPSSVTPLPEAAPFAALSSSQRGHCVACTEPRRRHSLLIATLLPLFVVSRPGRCRGASMPQPFQPDTRSSIVSRRGSCRRRESAGLGVSLGRDLQTAFIYTLCCLASFSETLIPPKGS</sequence>
<dbReference type="Proteomes" id="UP001567538">
    <property type="component" value="Unassembled WGS sequence"/>
</dbReference>